<organism evidence="1">
    <name type="scientific">marine sediment metagenome</name>
    <dbReference type="NCBI Taxonomy" id="412755"/>
    <lineage>
        <taxon>unclassified sequences</taxon>
        <taxon>metagenomes</taxon>
        <taxon>ecological metagenomes</taxon>
    </lineage>
</organism>
<dbReference type="InterPro" id="IPR038713">
    <property type="entry name" value="Terminase_Gp1_N_sf"/>
</dbReference>
<dbReference type="Gene3D" id="1.10.10.1400">
    <property type="entry name" value="Terminase, small subunit, N-terminal DNA-binding domain, HTH motif"/>
    <property type="match status" value="1"/>
</dbReference>
<sequence length="130" mass="14345">MLNQRQEDYAQLLYKGVKQIKAYEEAGFSINSTPETIAANASRLANSDKIVARLQELNAPMVEVLQSTKAKKLQILEKIYAHEPNSETITAQVTIKAVAEHNKMAGDYAPEKHAVLGDIEITIVHKDKGG</sequence>
<evidence type="ECO:0008006" key="2">
    <source>
        <dbReference type="Google" id="ProtNLM"/>
    </source>
</evidence>
<reference evidence="1" key="1">
    <citation type="journal article" date="2015" name="Nature">
        <title>Complex archaea that bridge the gap between prokaryotes and eukaryotes.</title>
        <authorList>
            <person name="Spang A."/>
            <person name="Saw J.H."/>
            <person name="Jorgensen S.L."/>
            <person name="Zaremba-Niedzwiedzka K."/>
            <person name="Martijn J."/>
            <person name="Lind A.E."/>
            <person name="van Eijk R."/>
            <person name="Schleper C."/>
            <person name="Guy L."/>
            <person name="Ettema T.J."/>
        </authorList>
    </citation>
    <scope>NUCLEOTIDE SEQUENCE</scope>
</reference>
<accession>A0A0F9WA65</accession>
<protein>
    <recommendedName>
        <fullName evidence="2">Terminase small subunit</fullName>
    </recommendedName>
</protein>
<dbReference type="EMBL" id="LAZR01000317">
    <property type="protein sequence ID" value="KKN75003.1"/>
    <property type="molecule type" value="Genomic_DNA"/>
</dbReference>
<gene>
    <name evidence="1" type="ORF">LCGC14_0385050</name>
</gene>
<dbReference type="AlphaFoldDB" id="A0A0F9WA65"/>
<name>A0A0F9WA65_9ZZZZ</name>
<evidence type="ECO:0000313" key="1">
    <source>
        <dbReference type="EMBL" id="KKN75003.1"/>
    </source>
</evidence>
<proteinExistence type="predicted"/>
<comment type="caution">
    <text evidence="1">The sequence shown here is derived from an EMBL/GenBank/DDBJ whole genome shotgun (WGS) entry which is preliminary data.</text>
</comment>